<feature type="binding site" evidence="15">
    <location>
        <position position="60"/>
    </location>
    <ligand>
        <name>ATP</name>
        <dbReference type="ChEBI" id="CHEBI:30616"/>
    </ligand>
</feature>
<evidence type="ECO:0000259" key="18">
    <source>
        <dbReference type="PROSITE" id="PS50017"/>
    </source>
</evidence>
<evidence type="ECO:0000256" key="14">
    <source>
        <dbReference type="PROSITE-ProRule" id="PRU00023"/>
    </source>
</evidence>
<dbReference type="SMART" id="SM00220">
    <property type="entry name" value="S_TKc"/>
    <property type="match status" value="1"/>
</dbReference>
<evidence type="ECO:0000256" key="16">
    <source>
        <dbReference type="SAM" id="MobiDB-lite"/>
    </source>
</evidence>
<evidence type="ECO:0000313" key="21">
    <source>
        <dbReference type="Proteomes" id="UP000694565"/>
    </source>
</evidence>
<dbReference type="Pfam" id="PF13637">
    <property type="entry name" value="Ank_4"/>
    <property type="match status" value="1"/>
</dbReference>
<feature type="repeat" description="ANK" evidence="14">
    <location>
        <begin position="590"/>
        <end position="622"/>
    </location>
</feature>
<dbReference type="InterPro" id="IPR002110">
    <property type="entry name" value="Ankyrin_rpt"/>
</dbReference>
<dbReference type="PROSITE" id="PS00108">
    <property type="entry name" value="PROTEIN_KINASE_ST"/>
    <property type="match status" value="1"/>
</dbReference>
<accession>A0A8C2WV01</accession>
<comment type="cofactor">
    <cofactor evidence="1">
        <name>Mg(2+)</name>
        <dbReference type="ChEBI" id="CHEBI:18420"/>
    </cofactor>
</comment>
<dbReference type="GO" id="GO:0006915">
    <property type="term" value="P:apoptotic process"/>
    <property type="evidence" value="ECO:0007669"/>
    <property type="project" value="UniProtKB-KW"/>
</dbReference>
<dbReference type="SMART" id="SM00248">
    <property type="entry name" value="ANK"/>
    <property type="match status" value="8"/>
</dbReference>
<dbReference type="GO" id="GO:0005634">
    <property type="term" value="C:nucleus"/>
    <property type="evidence" value="ECO:0007669"/>
    <property type="project" value="TreeGrafter"/>
</dbReference>
<dbReference type="Pfam" id="PF00069">
    <property type="entry name" value="Pkinase"/>
    <property type="match status" value="1"/>
</dbReference>
<dbReference type="InterPro" id="IPR017441">
    <property type="entry name" value="Protein_kinase_ATP_BS"/>
</dbReference>
<organism evidence="20 21">
    <name type="scientific">Cyclopterus lumpus</name>
    <name type="common">Lumpsucker</name>
    <dbReference type="NCBI Taxonomy" id="8103"/>
    <lineage>
        <taxon>Eukaryota</taxon>
        <taxon>Metazoa</taxon>
        <taxon>Chordata</taxon>
        <taxon>Craniata</taxon>
        <taxon>Vertebrata</taxon>
        <taxon>Euteleostomi</taxon>
        <taxon>Actinopterygii</taxon>
        <taxon>Neopterygii</taxon>
        <taxon>Teleostei</taxon>
        <taxon>Neoteleostei</taxon>
        <taxon>Acanthomorphata</taxon>
        <taxon>Eupercaria</taxon>
        <taxon>Perciformes</taxon>
        <taxon>Cottioidei</taxon>
        <taxon>Cottales</taxon>
        <taxon>Cyclopteridae</taxon>
        <taxon>Cyclopterus</taxon>
    </lineage>
</organism>
<dbReference type="SMART" id="SM00005">
    <property type="entry name" value="DEATH"/>
    <property type="match status" value="1"/>
</dbReference>
<keyword evidence="14" id="KW-0040">ANK repeat</keyword>
<feature type="repeat" description="ANK" evidence="14">
    <location>
        <begin position="524"/>
        <end position="556"/>
    </location>
</feature>
<evidence type="ECO:0000256" key="11">
    <source>
        <dbReference type="ARBA" id="ARBA00047899"/>
    </source>
</evidence>
<feature type="domain" description="Protein kinase" evidence="17">
    <location>
        <begin position="27"/>
        <end position="289"/>
    </location>
</feature>
<comment type="similarity">
    <text evidence="13">Belongs to the protein kinase superfamily. CAMK Ser/Thr protein kinase family. DAP kinase subfamily.</text>
</comment>
<dbReference type="SUPFAM" id="SSF48403">
    <property type="entry name" value="Ankyrin repeat"/>
    <property type="match status" value="1"/>
</dbReference>
<dbReference type="PANTHER" id="PTHR24342:SF17">
    <property type="entry name" value="DEATH-ASSOCIATED PROTEIN KINASE 1"/>
    <property type="match status" value="1"/>
</dbReference>
<feature type="repeat" description="ANK" evidence="14">
    <location>
        <begin position="557"/>
        <end position="589"/>
    </location>
</feature>
<keyword evidence="21" id="KW-1185">Reference proteome</keyword>
<keyword evidence="9" id="KW-0418">Kinase</keyword>
<dbReference type="PROSITE" id="PS50011">
    <property type="entry name" value="PROTEIN_KINASE_DOM"/>
    <property type="match status" value="1"/>
</dbReference>
<evidence type="ECO:0000256" key="10">
    <source>
        <dbReference type="ARBA" id="ARBA00022840"/>
    </source>
</evidence>
<keyword evidence="6" id="KW-0053">Apoptosis</keyword>
<evidence type="ECO:0000256" key="15">
    <source>
        <dbReference type="PROSITE-ProRule" id="PRU10141"/>
    </source>
</evidence>
<dbReference type="GO" id="GO:0005525">
    <property type="term" value="F:GTP binding"/>
    <property type="evidence" value="ECO:0007669"/>
    <property type="project" value="UniProtKB-KW"/>
</dbReference>
<dbReference type="RefSeq" id="XP_034397109.1">
    <property type="nucleotide sequence ID" value="XM_034541218.1"/>
</dbReference>
<dbReference type="Gene3D" id="3.40.50.300">
    <property type="entry name" value="P-loop containing nucleotide triphosphate hydrolases"/>
    <property type="match status" value="1"/>
</dbReference>
<evidence type="ECO:0000256" key="1">
    <source>
        <dbReference type="ARBA" id="ARBA00001946"/>
    </source>
</evidence>
<dbReference type="GO" id="GO:0045087">
    <property type="term" value="P:innate immune response"/>
    <property type="evidence" value="ECO:0007669"/>
    <property type="project" value="UniProtKB-ARBA"/>
</dbReference>
<dbReference type="RefSeq" id="XP_034397110.1">
    <property type="nucleotide sequence ID" value="XM_034541219.1"/>
</dbReference>
<gene>
    <name evidence="20" type="primary">dapk1</name>
</gene>
<dbReference type="Gene3D" id="1.20.5.460">
    <property type="entry name" value="Single helix bin"/>
    <property type="match status" value="1"/>
</dbReference>
<feature type="region of interest" description="Disordered" evidence="16">
    <location>
        <begin position="1363"/>
        <end position="1389"/>
    </location>
</feature>
<dbReference type="GO" id="GO:0071345">
    <property type="term" value="P:cellular response to cytokine stimulus"/>
    <property type="evidence" value="ECO:0007669"/>
    <property type="project" value="UniProtKB-ARBA"/>
</dbReference>
<feature type="domain" description="Roc" evidence="19">
    <location>
        <begin position="695"/>
        <end position="966"/>
    </location>
</feature>
<evidence type="ECO:0000256" key="3">
    <source>
        <dbReference type="ARBA" id="ARBA00022527"/>
    </source>
</evidence>
<feature type="compositionally biased region" description="Low complexity" evidence="16">
    <location>
        <begin position="737"/>
        <end position="757"/>
    </location>
</feature>
<evidence type="ECO:0000259" key="19">
    <source>
        <dbReference type="PROSITE" id="PS51424"/>
    </source>
</evidence>
<dbReference type="EC" id="2.7.11.1" evidence="2"/>
<dbReference type="Gene3D" id="1.10.533.10">
    <property type="entry name" value="Death Domain, Fas"/>
    <property type="match status" value="1"/>
</dbReference>
<proteinExistence type="inferred from homology"/>
<dbReference type="Proteomes" id="UP000694565">
    <property type="component" value="Unplaced"/>
</dbReference>
<feature type="repeat" description="ANK" evidence="14">
    <location>
        <begin position="392"/>
        <end position="424"/>
    </location>
</feature>
<dbReference type="Gene3D" id="1.25.40.20">
    <property type="entry name" value="Ankyrin repeat-containing domain"/>
    <property type="match status" value="3"/>
</dbReference>
<dbReference type="InterPro" id="IPR000488">
    <property type="entry name" value="Death_dom"/>
</dbReference>
<dbReference type="PRINTS" id="PR01415">
    <property type="entry name" value="ANKYRIN"/>
</dbReference>
<dbReference type="InterPro" id="IPR027417">
    <property type="entry name" value="P-loop_NTPase"/>
</dbReference>
<keyword evidence="8 15" id="KW-0547">Nucleotide-binding</keyword>
<dbReference type="Pfam" id="PF00531">
    <property type="entry name" value="Death"/>
    <property type="match status" value="1"/>
</dbReference>
<dbReference type="InterPro" id="IPR008271">
    <property type="entry name" value="Ser/Thr_kinase_AS"/>
</dbReference>
<dbReference type="KEGG" id="clum:117736125"/>
<feature type="repeat" description="ANK" evidence="14">
    <location>
        <begin position="458"/>
        <end position="490"/>
    </location>
</feature>
<feature type="repeat" description="ANK" evidence="14">
    <location>
        <begin position="491"/>
        <end position="523"/>
    </location>
</feature>
<dbReference type="GeneTree" id="ENSGT00940000153424"/>
<dbReference type="FunFam" id="3.30.200.20:FF:000110">
    <property type="entry name" value="Death-associated kinase 3, isoform CRA_a"/>
    <property type="match status" value="1"/>
</dbReference>
<evidence type="ECO:0000256" key="6">
    <source>
        <dbReference type="ARBA" id="ARBA00022703"/>
    </source>
</evidence>
<reference evidence="20" key="2">
    <citation type="submission" date="2025-09" db="UniProtKB">
        <authorList>
            <consortium name="Ensembl"/>
        </authorList>
    </citation>
    <scope>IDENTIFICATION</scope>
</reference>
<dbReference type="PROSITE" id="PS50017">
    <property type="entry name" value="DEATH_DOMAIN"/>
    <property type="match status" value="1"/>
</dbReference>
<dbReference type="GO" id="GO:0043065">
    <property type="term" value="P:positive regulation of apoptotic process"/>
    <property type="evidence" value="ECO:0007669"/>
    <property type="project" value="TreeGrafter"/>
</dbReference>
<dbReference type="PROSITE" id="PS00107">
    <property type="entry name" value="PROTEIN_KINASE_ATP"/>
    <property type="match status" value="1"/>
</dbReference>
<evidence type="ECO:0000256" key="12">
    <source>
        <dbReference type="ARBA" id="ARBA00048679"/>
    </source>
</evidence>
<dbReference type="SUPFAM" id="SSF52540">
    <property type="entry name" value="P-loop containing nucleoside triphosphate hydrolases"/>
    <property type="match status" value="1"/>
</dbReference>
<dbReference type="PROSITE" id="PS50297">
    <property type="entry name" value="ANK_REP_REGION"/>
    <property type="match status" value="6"/>
</dbReference>
<sequence length="1465" mass="161846">MPAVGGKGRKCPDNMTVFNQENVEGFYEFGDELGSGQFAVVRRCRHRGTGVDYAAKSIKKRRSKSSRRGVTRDDIEREVSILKEIQHPNVITLHEVFENKADVILILELVAGGELFDFLAEKESLSEEEATQFLKQILDGVFYLHAKQIAHFDLKPENIMLLNRSVPHPRIKLIDFGLAHKMDFGNDFKNIFGTPEFVAPEVVNYEPLGLEADMWSVGVITYILLSGASPFLGDNKQETLANVSAVDYAFDEEFFSSTSALAKDFITRLLVKDPKKRMTIQDSLLHPWIKPKDTQQALSRKESAVNMEKFKKFAARRKWKQSVRLISLCNRLSRSFLSRSNISVAHSNDTLDEEDSFVMKAIIHAINDDNVPGLQHLLGSLNSYDINQPNKHGTPPLLIAAGCGNVQIIEVLMRKGAEIQAHDKSGANAIYYAARHGHVGTLKFLHEKKCPLDVQDKSGETALHVAARYGNVDVVSYLCSIRANPDLTDREQETPLHCAAWHGYSPVARALCQAGCHADAKNREGESALLTASARGFVDIVECLLEHGADVEAADKDGHTALHLAVRRCQVEVVRCLLRHRCHMDQQDRHGNTPLHIACKDGNLPVVTAICGAKAGLDLPNKHGRTPLHLAANNGSLEVVRHLCLAGANVDVVAADGKTAEDLAHTEQHELIISLLGKLKKDNHKLSFIQQLRPTQTVQPRIKLKLFGHCGAGKSSLLESLKCGILRSLFRRKRTRMSSSSRHPNSPVSSKPAVSSSISNLYPGCENVSVRSRSMMFEPSLTKGVLEVFSPVHNALSAADDQATRAIDIQHGNINGVGEFSVWEFSGNPVYYCSYDYFAANDATAIHLVLFSLEEPYETQLGHITYWLNLLKALNLPQENIAFGGRVQQPLVVVLVATHADLADVPRAFSGEFTYDKENALLKEVRNRFGVDLQISDTLFVMDAGASNSKDIKLLRSHLQELRANIISSCCPMTLLSERLLATLPAWRKLSGPNQLTSWQQFVSDVQEQLNPLVSQDHLRTLALQLHSMGEINIMQSETVQDVVLLEPRWLCSNVLGKLLSVETPKAIHHYRGRYRLEEVQALAPESDVDELLQILDAMDVCARDATNPAMVDIPALIKTNGLHRSWTEEEEEEDSLLYGGVRLVPAEHLTPFPCGLFHKLQVNLCRWSHQQKPEEEGGEDFDGDIHLWTNGAKVSQGGAEAMILLVNHGQGVEIQVRGHDSERAKCYALLDTACSITENLLTSTLPGLLTAKYYLSPQQLREHHAPIMVYQPKDFFRAQVQRESSLTNTMGGYRESFSSILSFGCAEVYQQGTLGKDIHISDVPLLARRKLCRMLDPPDALGKDWCLLAMNLGLTDLVAKHTNGTPNGGAPPELDSDPGSQQAAPQPSPTAALLRAWSARADSTVGALMAKLRELGRRDAADFLLKASPVFKVNMEAVVAAANGYPPTCNGGTSYNSISSVVSR</sequence>
<dbReference type="FunFam" id="1.10.510.10:FF:000250">
    <property type="entry name" value="Death-associated protein kinase 3"/>
    <property type="match status" value="1"/>
</dbReference>
<dbReference type="FunFam" id="1.25.40.20:FF:000832">
    <property type="entry name" value="Death-associated protein kinase 1"/>
    <property type="match status" value="1"/>
</dbReference>
<dbReference type="InterPro" id="IPR011029">
    <property type="entry name" value="DEATH-like_dom_sf"/>
</dbReference>
<dbReference type="OrthoDB" id="9306077at2759"/>
<dbReference type="Gene3D" id="3.30.200.20">
    <property type="entry name" value="Phosphorylase Kinase, domain 1"/>
    <property type="match status" value="1"/>
</dbReference>
<keyword evidence="4" id="KW-0597">Phosphoprotein</keyword>
<evidence type="ECO:0000313" key="20">
    <source>
        <dbReference type="Ensembl" id="ENSCLMP00005009472.1"/>
    </source>
</evidence>
<dbReference type="InterPro" id="IPR011009">
    <property type="entry name" value="Kinase-like_dom_sf"/>
</dbReference>
<dbReference type="PROSITE" id="PS51424">
    <property type="entry name" value="ROC"/>
    <property type="match status" value="1"/>
</dbReference>
<keyword evidence="7" id="KW-0677">Repeat</keyword>
<dbReference type="PROSITE" id="PS50088">
    <property type="entry name" value="ANK_REPEAT"/>
    <property type="match status" value="7"/>
</dbReference>
<protein>
    <recommendedName>
        <fullName evidence="2">non-specific serine/threonine protein kinase</fullName>
        <ecNumber evidence="2">2.7.11.1</ecNumber>
    </recommendedName>
</protein>
<evidence type="ECO:0000259" key="17">
    <source>
        <dbReference type="PROSITE" id="PS50011"/>
    </source>
</evidence>
<keyword evidence="3" id="KW-0723">Serine/threonine-protein kinase</keyword>
<dbReference type="PANTHER" id="PTHR24342">
    <property type="entry name" value="SERINE/THREONINE-PROTEIN KINASE 17"/>
    <property type="match status" value="1"/>
</dbReference>
<dbReference type="GO" id="GO:0004674">
    <property type="term" value="F:protein serine/threonine kinase activity"/>
    <property type="evidence" value="ECO:0007669"/>
    <property type="project" value="UniProtKB-KW"/>
</dbReference>
<feature type="compositionally biased region" description="Low complexity" evidence="16">
    <location>
        <begin position="1378"/>
        <end position="1389"/>
    </location>
</feature>
<dbReference type="Ensembl" id="ENSCLMT00005010284.1">
    <property type="protein sequence ID" value="ENSCLMP00005009472.1"/>
    <property type="gene ID" value="ENSCLMG00005004736.1"/>
</dbReference>
<dbReference type="InterPro" id="IPR020859">
    <property type="entry name" value="ROC"/>
</dbReference>
<dbReference type="Gene3D" id="1.10.510.10">
    <property type="entry name" value="Transferase(Phosphotransferase) domain 1"/>
    <property type="match status" value="1"/>
</dbReference>
<dbReference type="GO" id="GO:0035556">
    <property type="term" value="P:intracellular signal transduction"/>
    <property type="evidence" value="ECO:0007669"/>
    <property type="project" value="TreeGrafter"/>
</dbReference>
<dbReference type="GO" id="GO:0005524">
    <property type="term" value="F:ATP binding"/>
    <property type="evidence" value="ECO:0007669"/>
    <property type="project" value="UniProtKB-UniRule"/>
</dbReference>
<feature type="domain" description="Death" evidence="18">
    <location>
        <begin position="1340"/>
        <end position="1429"/>
    </location>
</feature>
<dbReference type="InterPro" id="IPR036770">
    <property type="entry name" value="Ankyrin_rpt-contain_sf"/>
</dbReference>
<dbReference type="GeneID" id="117736125"/>
<dbReference type="InterPro" id="IPR000719">
    <property type="entry name" value="Prot_kinase_dom"/>
</dbReference>
<name>A0A8C2WV01_CYCLU</name>
<evidence type="ECO:0000256" key="8">
    <source>
        <dbReference type="ARBA" id="ARBA00022741"/>
    </source>
</evidence>
<evidence type="ECO:0000256" key="2">
    <source>
        <dbReference type="ARBA" id="ARBA00012513"/>
    </source>
</evidence>
<evidence type="ECO:0000256" key="7">
    <source>
        <dbReference type="ARBA" id="ARBA00022737"/>
    </source>
</evidence>
<evidence type="ECO:0000256" key="13">
    <source>
        <dbReference type="ARBA" id="ARBA00060827"/>
    </source>
</evidence>
<dbReference type="CDD" id="cd08782">
    <property type="entry name" value="Death_DAPK1"/>
    <property type="match status" value="1"/>
</dbReference>
<dbReference type="Pfam" id="PF12796">
    <property type="entry name" value="Ank_2"/>
    <property type="match status" value="2"/>
</dbReference>
<feature type="region of interest" description="Disordered" evidence="16">
    <location>
        <begin position="734"/>
        <end position="757"/>
    </location>
</feature>
<keyword evidence="5" id="KW-0808">Transferase</keyword>
<comment type="catalytic activity">
    <reaction evidence="12">
        <text>L-seryl-[protein] + ATP = O-phospho-L-seryl-[protein] + ADP + H(+)</text>
        <dbReference type="Rhea" id="RHEA:17989"/>
        <dbReference type="Rhea" id="RHEA-COMP:9863"/>
        <dbReference type="Rhea" id="RHEA-COMP:11604"/>
        <dbReference type="ChEBI" id="CHEBI:15378"/>
        <dbReference type="ChEBI" id="CHEBI:29999"/>
        <dbReference type="ChEBI" id="CHEBI:30616"/>
        <dbReference type="ChEBI" id="CHEBI:83421"/>
        <dbReference type="ChEBI" id="CHEBI:456216"/>
        <dbReference type="EC" id="2.7.11.1"/>
    </reaction>
</comment>
<dbReference type="SUPFAM" id="SSF56112">
    <property type="entry name" value="Protein kinase-like (PK-like)"/>
    <property type="match status" value="1"/>
</dbReference>
<reference evidence="20" key="1">
    <citation type="submission" date="2025-08" db="UniProtKB">
        <authorList>
            <consortium name="Ensembl"/>
        </authorList>
    </citation>
    <scope>IDENTIFICATION</scope>
</reference>
<evidence type="ECO:0000256" key="4">
    <source>
        <dbReference type="ARBA" id="ARBA00022553"/>
    </source>
</evidence>
<evidence type="ECO:0000256" key="9">
    <source>
        <dbReference type="ARBA" id="ARBA00022777"/>
    </source>
</evidence>
<dbReference type="FunFam" id="1.20.5.460:FF:000003">
    <property type="entry name" value="Death-associated protein kinase 1"/>
    <property type="match status" value="1"/>
</dbReference>
<keyword evidence="10 15" id="KW-0067">ATP-binding</keyword>
<evidence type="ECO:0000256" key="5">
    <source>
        <dbReference type="ARBA" id="ARBA00022679"/>
    </source>
</evidence>
<dbReference type="CTD" id="1612"/>
<comment type="catalytic activity">
    <reaction evidence="11">
        <text>L-threonyl-[protein] + ATP = O-phospho-L-threonyl-[protein] + ADP + H(+)</text>
        <dbReference type="Rhea" id="RHEA:46608"/>
        <dbReference type="Rhea" id="RHEA-COMP:11060"/>
        <dbReference type="Rhea" id="RHEA-COMP:11605"/>
        <dbReference type="ChEBI" id="CHEBI:15378"/>
        <dbReference type="ChEBI" id="CHEBI:30013"/>
        <dbReference type="ChEBI" id="CHEBI:30616"/>
        <dbReference type="ChEBI" id="CHEBI:61977"/>
        <dbReference type="ChEBI" id="CHEBI:456216"/>
        <dbReference type="EC" id="2.7.11.1"/>
    </reaction>
</comment>
<feature type="repeat" description="ANK" evidence="14">
    <location>
        <begin position="623"/>
        <end position="655"/>
    </location>
</feature>
<dbReference type="SUPFAM" id="SSF47986">
    <property type="entry name" value="DEATH domain"/>
    <property type="match status" value="1"/>
</dbReference>
<dbReference type="GO" id="GO:0005737">
    <property type="term" value="C:cytoplasm"/>
    <property type="evidence" value="ECO:0007669"/>
    <property type="project" value="TreeGrafter"/>
</dbReference>